<name>A0A382Y178_9ZZZZ</name>
<feature type="non-terminal residue" evidence="1">
    <location>
        <position position="80"/>
    </location>
</feature>
<accession>A0A382Y178</accession>
<evidence type="ECO:0000313" key="1">
    <source>
        <dbReference type="EMBL" id="SVD76511.1"/>
    </source>
</evidence>
<sequence length="80" mass="9224">WRTSPPYGRRMEPPWAGCSSRRTTFACHVQTWRRRTAGLSTSTWPRKAPSWRSTASLCRHPPRCSRRPTPPLAQPSCCWA</sequence>
<organism evidence="1">
    <name type="scientific">marine metagenome</name>
    <dbReference type="NCBI Taxonomy" id="408172"/>
    <lineage>
        <taxon>unclassified sequences</taxon>
        <taxon>metagenomes</taxon>
        <taxon>ecological metagenomes</taxon>
    </lineage>
</organism>
<feature type="non-terminal residue" evidence="1">
    <location>
        <position position="1"/>
    </location>
</feature>
<dbReference type="AlphaFoldDB" id="A0A382Y178"/>
<gene>
    <name evidence="1" type="ORF">METZ01_LOCUS429365</name>
</gene>
<protein>
    <submittedName>
        <fullName evidence="1">Uncharacterized protein</fullName>
    </submittedName>
</protein>
<proteinExistence type="predicted"/>
<dbReference type="EMBL" id="UINC01171774">
    <property type="protein sequence ID" value="SVD76511.1"/>
    <property type="molecule type" value="Genomic_DNA"/>
</dbReference>
<reference evidence="1" key="1">
    <citation type="submission" date="2018-05" db="EMBL/GenBank/DDBJ databases">
        <authorList>
            <person name="Lanie J.A."/>
            <person name="Ng W.-L."/>
            <person name="Kazmierczak K.M."/>
            <person name="Andrzejewski T.M."/>
            <person name="Davidsen T.M."/>
            <person name="Wayne K.J."/>
            <person name="Tettelin H."/>
            <person name="Glass J.I."/>
            <person name="Rusch D."/>
            <person name="Podicherti R."/>
            <person name="Tsui H.-C.T."/>
            <person name="Winkler M.E."/>
        </authorList>
    </citation>
    <scope>NUCLEOTIDE SEQUENCE</scope>
</reference>